<evidence type="ECO:0000256" key="1">
    <source>
        <dbReference type="SAM" id="SignalP"/>
    </source>
</evidence>
<sequence>MMKKLAVVTAITVGSFSTFAATPVIFHDGVMEDVIRAQEEFTEIEVSKLPAAITKALGKDYPGASIDKAYVNENEEYKLDVSHNDDDLILYANKTGNWIEKD</sequence>
<dbReference type="Proteomes" id="UP000183209">
    <property type="component" value="Unassembled WGS sequence"/>
</dbReference>
<accession>A0A1I6SJJ0</accession>
<dbReference type="RefSeq" id="WP_235444285.1">
    <property type="nucleotide sequence ID" value="NZ_FPAG01000004.1"/>
</dbReference>
<evidence type="ECO:0000313" key="3">
    <source>
        <dbReference type="Proteomes" id="UP000183209"/>
    </source>
</evidence>
<dbReference type="SUPFAM" id="SSF160574">
    <property type="entry name" value="BT0923-like"/>
    <property type="match status" value="1"/>
</dbReference>
<evidence type="ECO:0000313" key="2">
    <source>
        <dbReference type="EMBL" id="SFS77116.1"/>
    </source>
</evidence>
<name>A0A1I6SJJ0_9FLAO</name>
<dbReference type="EMBL" id="FPAG01000004">
    <property type="protein sequence ID" value="SFS77116.1"/>
    <property type="molecule type" value="Genomic_DNA"/>
</dbReference>
<proteinExistence type="predicted"/>
<gene>
    <name evidence="2" type="ORF">SAMN04487906_1654</name>
</gene>
<organism evidence="2 3">
    <name type="scientific">Zhouia amylolytica</name>
    <dbReference type="NCBI Taxonomy" id="376730"/>
    <lineage>
        <taxon>Bacteria</taxon>
        <taxon>Pseudomonadati</taxon>
        <taxon>Bacteroidota</taxon>
        <taxon>Flavobacteriia</taxon>
        <taxon>Flavobacteriales</taxon>
        <taxon>Flavobacteriaceae</taxon>
        <taxon>Zhouia</taxon>
    </lineage>
</organism>
<protein>
    <recommendedName>
        <fullName evidence="4">Beta-lactamase-inhibitor-like, PepSY-like</fullName>
    </recommendedName>
</protein>
<evidence type="ECO:0008006" key="4">
    <source>
        <dbReference type="Google" id="ProtNLM"/>
    </source>
</evidence>
<dbReference type="Gene3D" id="3.10.450.360">
    <property type="match status" value="1"/>
</dbReference>
<reference evidence="2 3" key="1">
    <citation type="submission" date="2016-10" db="EMBL/GenBank/DDBJ databases">
        <authorList>
            <person name="de Groot N.N."/>
        </authorList>
    </citation>
    <scope>NUCLEOTIDE SEQUENCE [LARGE SCALE GENOMIC DNA]</scope>
    <source>
        <strain evidence="2 3">CGMCC 1.6114</strain>
    </source>
</reference>
<feature type="chain" id="PRO_5010318785" description="Beta-lactamase-inhibitor-like, PepSY-like" evidence="1">
    <location>
        <begin position="21"/>
        <end position="102"/>
    </location>
</feature>
<dbReference type="AlphaFoldDB" id="A0A1I6SJJ0"/>
<feature type="signal peptide" evidence="1">
    <location>
        <begin position="1"/>
        <end position="20"/>
    </location>
</feature>
<keyword evidence="1" id="KW-0732">Signal</keyword>